<feature type="domain" description="Ketoreductase" evidence="5">
    <location>
        <begin position="5"/>
        <end position="193"/>
    </location>
</feature>
<feature type="chain" id="PRO_5015039141" description="Ketoreductase domain-containing protein" evidence="4">
    <location>
        <begin position="34"/>
        <end position="274"/>
    </location>
</feature>
<dbReference type="PANTHER" id="PTHR43008">
    <property type="entry name" value="BENZIL REDUCTASE"/>
    <property type="match status" value="1"/>
</dbReference>
<reference evidence="7" key="3">
    <citation type="submission" date="2014-06" db="EMBL/GenBank/DDBJ databases">
        <authorList>
            <person name="Berkman J.Paul."/>
        </authorList>
    </citation>
    <scope>NUCLEOTIDE SEQUENCE [LARGE SCALE GENOMIC DNA]</scope>
</reference>
<organism evidence="7 8">
    <name type="scientific">Sporisorium scitamineum</name>
    <dbReference type="NCBI Taxonomy" id="49012"/>
    <lineage>
        <taxon>Eukaryota</taxon>
        <taxon>Fungi</taxon>
        <taxon>Dikarya</taxon>
        <taxon>Basidiomycota</taxon>
        <taxon>Ustilaginomycotina</taxon>
        <taxon>Ustilaginomycetes</taxon>
        <taxon>Ustilaginales</taxon>
        <taxon>Ustilaginaceae</taxon>
        <taxon>Sporisorium</taxon>
    </lineage>
</organism>
<keyword evidence="8" id="KW-1185">Reference proteome</keyword>
<dbReference type="GO" id="GO:0050664">
    <property type="term" value="F:oxidoreductase activity, acting on NAD(P)H, oxygen as acceptor"/>
    <property type="evidence" value="ECO:0007669"/>
    <property type="project" value="TreeGrafter"/>
</dbReference>
<evidence type="ECO:0000313" key="7">
    <source>
        <dbReference type="EMBL" id="CDW97810.1"/>
    </source>
</evidence>
<evidence type="ECO:0000259" key="5">
    <source>
        <dbReference type="SMART" id="SM00822"/>
    </source>
</evidence>
<sequence>MSDKPVVLLTGASRGLGLAILQLLLNGSSTTSATFPACRIVTISRTLSSELSSLQNNHSSDLVCVQGDVTSPSINASAVSSAVEKFGRLDSVVFNAGVVSTERISALSPESFAETLNINTVSLVTTLSAALPELRKSSLGTAVFVSSGAATGNTAGWAAYNASKAALNAIVRTLANEEEGIAAFAVRPGVVDTDMQTLLRDSGKGAMKEAELERFWTLHKEGKLLKPEQPAFTIAALAAKGSREEPRGKDGKGLGEQGAFVTWNDEVLVGFKSE</sequence>
<evidence type="ECO:0000256" key="2">
    <source>
        <dbReference type="ARBA" id="ARBA00022857"/>
    </source>
</evidence>
<dbReference type="Proteomes" id="UP000242770">
    <property type="component" value="Unassembled WGS sequence"/>
</dbReference>
<dbReference type="InterPro" id="IPR057326">
    <property type="entry name" value="KR_dom"/>
</dbReference>
<dbReference type="OrthoDB" id="9876299at2759"/>
<comment type="similarity">
    <text evidence="1">Belongs to the short-chain dehydrogenases/reductases (SDR) family.</text>
</comment>
<dbReference type="InterPro" id="IPR036291">
    <property type="entry name" value="NAD(P)-bd_dom_sf"/>
</dbReference>
<gene>
    <name evidence="7" type="primary">SSCI40510.1</name>
    <name evidence="6" type="ORF">SPSC_00808</name>
</gene>
<dbReference type="PROSITE" id="PS00061">
    <property type="entry name" value="ADH_SHORT"/>
    <property type="match status" value="1"/>
</dbReference>
<evidence type="ECO:0000313" key="8">
    <source>
        <dbReference type="Proteomes" id="UP000242770"/>
    </source>
</evidence>
<name>A0A0F7SAI1_9BASI</name>
<dbReference type="SMART" id="SM00822">
    <property type="entry name" value="PKS_KR"/>
    <property type="match status" value="1"/>
</dbReference>
<keyword evidence="3" id="KW-0560">Oxidoreductase</keyword>
<dbReference type="PRINTS" id="PR00081">
    <property type="entry name" value="GDHRDH"/>
</dbReference>
<dbReference type="InterPro" id="IPR020904">
    <property type="entry name" value="Sc_DH/Rdtase_CS"/>
</dbReference>
<dbReference type="STRING" id="49012.A0A0F7SAI1"/>
<evidence type="ECO:0000256" key="1">
    <source>
        <dbReference type="ARBA" id="ARBA00006484"/>
    </source>
</evidence>
<dbReference type="InterPro" id="IPR002347">
    <property type="entry name" value="SDR_fam"/>
</dbReference>
<proteinExistence type="inferred from homology"/>
<dbReference type="Gene3D" id="3.40.50.720">
    <property type="entry name" value="NAD(P)-binding Rossmann-like Domain"/>
    <property type="match status" value="1"/>
</dbReference>
<evidence type="ECO:0000256" key="4">
    <source>
        <dbReference type="SAM" id="SignalP"/>
    </source>
</evidence>
<protein>
    <recommendedName>
        <fullName evidence="5">Ketoreductase domain-containing protein</fullName>
    </recommendedName>
</protein>
<keyword evidence="2" id="KW-0521">NADP</keyword>
<reference evidence="8" key="1">
    <citation type="submission" date="2014-06" db="EMBL/GenBank/DDBJ databases">
        <authorList>
            <person name="Berkman P.J."/>
        </authorList>
    </citation>
    <scope>NUCLEOTIDE SEQUENCE [LARGE SCALE GENOMIC DNA]</scope>
</reference>
<accession>A0A0F7SAI1</accession>
<evidence type="ECO:0000313" key="6">
    <source>
        <dbReference type="EMBL" id="CDU22178.1"/>
    </source>
</evidence>
<dbReference type="SUPFAM" id="SSF51735">
    <property type="entry name" value="NAD(P)-binding Rossmann-fold domains"/>
    <property type="match status" value="1"/>
</dbReference>
<reference evidence="6" key="2">
    <citation type="submission" date="2014-06" db="EMBL/GenBank/DDBJ databases">
        <authorList>
            <person name="Ju J."/>
            <person name="Zhang J."/>
        </authorList>
    </citation>
    <scope>NUCLEOTIDE SEQUENCE</scope>
    <source>
        <strain evidence="6">SscI8</strain>
    </source>
</reference>
<evidence type="ECO:0000256" key="3">
    <source>
        <dbReference type="ARBA" id="ARBA00023002"/>
    </source>
</evidence>
<dbReference type="Pfam" id="PF00106">
    <property type="entry name" value="adh_short"/>
    <property type="match status" value="1"/>
</dbReference>
<dbReference type="AlphaFoldDB" id="A0A0F7SAI1"/>
<feature type="signal peptide" evidence="4">
    <location>
        <begin position="1"/>
        <end position="33"/>
    </location>
</feature>
<dbReference type="EMBL" id="LK056654">
    <property type="protein sequence ID" value="CDU22178.1"/>
    <property type="molecule type" value="Genomic_DNA"/>
</dbReference>
<keyword evidence="4" id="KW-0732">Signal</keyword>
<dbReference type="EMBL" id="CCFA01002400">
    <property type="protein sequence ID" value="CDW97810.1"/>
    <property type="molecule type" value="Genomic_DNA"/>
</dbReference>
<dbReference type="PANTHER" id="PTHR43008:SF8">
    <property type="entry name" value="BENZIL REDUCTASE ((S)-BENZOIN FORMING) IRC24"/>
    <property type="match status" value="1"/>
</dbReference>
<dbReference type="GO" id="GO:0016616">
    <property type="term" value="F:oxidoreductase activity, acting on the CH-OH group of donors, NAD or NADP as acceptor"/>
    <property type="evidence" value="ECO:0007669"/>
    <property type="project" value="UniProtKB-ARBA"/>
</dbReference>